<protein>
    <recommendedName>
        <fullName evidence="4">RRM domain-containing protein</fullName>
    </recommendedName>
</protein>
<reference evidence="3" key="1">
    <citation type="submission" date="2024-04" db="EMBL/GenBank/DDBJ databases">
        <title>Salinicola lusitanus LLJ914,a marine bacterium isolated from the Okinawa Trough.</title>
        <authorList>
            <person name="Li J."/>
        </authorList>
    </citation>
    <scope>NUCLEOTIDE SEQUENCE [LARGE SCALE GENOMIC DNA]</scope>
</reference>
<evidence type="ECO:0000256" key="1">
    <source>
        <dbReference type="SAM" id="MobiDB-lite"/>
    </source>
</evidence>
<evidence type="ECO:0000313" key="3">
    <source>
        <dbReference type="Proteomes" id="UP001460270"/>
    </source>
</evidence>
<evidence type="ECO:0000313" key="2">
    <source>
        <dbReference type="EMBL" id="KAK7939799.1"/>
    </source>
</evidence>
<sequence>MLNCPNTLIWNMGYLEWGNVTGCKIKKVSSAENKAMAYVKFASEKEADIADWNGPHFIGGTEVTVKRVVSFKGEEEPRSRWLQWWLNLDQGDPWAWDTSLKMLNDDGQNESRGQDEIEQ</sequence>
<dbReference type="Proteomes" id="UP001460270">
    <property type="component" value="Unassembled WGS sequence"/>
</dbReference>
<feature type="region of interest" description="Disordered" evidence="1">
    <location>
        <begin position="99"/>
        <end position="119"/>
    </location>
</feature>
<name>A0AAW0PYM0_9GOBI</name>
<dbReference type="AlphaFoldDB" id="A0AAW0PYM0"/>
<proteinExistence type="predicted"/>
<dbReference type="EMBL" id="JBBPFD010000002">
    <property type="protein sequence ID" value="KAK7939799.1"/>
    <property type="molecule type" value="Genomic_DNA"/>
</dbReference>
<keyword evidence="3" id="KW-1185">Reference proteome</keyword>
<dbReference type="InterPro" id="IPR035979">
    <property type="entry name" value="RBD_domain_sf"/>
</dbReference>
<dbReference type="GO" id="GO:0003676">
    <property type="term" value="F:nucleic acid binding"/>
    <property type="evidence" value="ECO:0007669"/>
    <property type="project" value="InterPro"/>
</dbReference>
<dbReference type="SUPFAM" id="SSF54928">
    <property type="entry name" value="RNA-binding domain, RBD"/>
    <property type="match status" value="1"/>
</dbReference>
<accession>A0AAW0PYM0</accession>
<organism evidence="2 3">
    <name type="scientific">Mugilogobius chulae</name>
    <name type="common">yellowstripe goby</name>
    <dbReference type="NCBI Taxonomy" id="88201"/>
    <lineage>
        <taxon>Eukaryota</taxon>
        <taxon>Metazoa</taxon>
        <taxon>Chordata</taxon>
        <taxon>Craniata</taxon>
        <taxon>Vertebrata</taxon>
        <taxon>Euteleostomi</taxon>
        <taxon>Actinopterygii</taxon>
        <taxon>Neopterygii</taxon>
        <taxon>Teleostei</taxon>
        <taxon>Neoteleostei</taxon>
        <taxon>Acanthomorphata</taxon>
        <taxon>Gobiaria</taxon>
        <taxon>Gobiiformes</taxon>
        <taxon>Gobioidei</taxon>
        <taxon>Gobiidae</taxon>
        <taxon>Gobionellinae</taxon>
        <taxon>Mugilogobius</taxon>
    </lineage>
</organism>
<evidence type="ECO:0008006" key="4">
    <source>
        <dbReference type="Google" id="ProtNLM"/>
    </source>
</evidence>
<gene>
    <name evidence="2" type="ORF">WMY93_003125</name>
</gene>
<comment type="caution">
    <text evidence="2">The sequence shown here is derived from an EMBL/GenBank/DDBJ whole genome shotgun (WGS) entry which is preliminary data.</text>
</comment>